<comment type="caution">
    <text evidence="2">The sequence shown here is derived from an EMBL/GenBank/DDBJ whole genome shotgun (WGS) entry which is preliminary data.</text>
</comment>
<proteinExistence type="predicted"/>
<feature type="domain" description="Methyltransferase type 11" evidence="1">
    <location>
        <begin position="40"/>
        <end position="133"/>
    </location>
</feature>
<dbReference type="InterPro" id="IPR013216">
    <property type="entry name" value="Methyltransf_11"/>
</dbReference>
<organism evidence="2 3">
    <name type="scientific">Belnapia mucosa</name>
    <dbReference type="NCBI Taxonomy" id="2804532"/>
    <lineage>
        <taxon>Bacteria</taxon>
        <taxon>Pseudomonadati</taxon>
        <taxon>Pseudomonadota</taxon>
        <taxon>Alphaproteobacteria</taxon>
        <taxon>Acetobacterales</taxon>
        <taxon>Roseomonadaceae</taxon>
        <taxon>Belnapia</taxon>
    </lineage>
</organism>
<dbReference type="EMBL" id="JAEUXJ010000004">
    <property type="protein sequence ID" value="MBL6456239.1"/>
    <property type="molecule type" value="Genomic_DNA"/>
</dbReference>
<keyword evidence="2" id="KW-0489">Methyltransferase</keyword>
<dbReference type="SUPFAM" id="SSF53335">
    <property type="entry name" value="S-adenosyl-L-methionine-dependent methyltransferases"/>
    <property type="match status" value="1"/>
</dbReference>
<name>A0ABS1V3H3_9PROT</name>
<reference evidence="2 3" key="1">
    <citation type="submission" date="2021-01" db="EMBL/GenBank/DDBJ databases">
        <title>Belnapia mucosa sp. nov. and Belnapia arida sp. nov., isolated from the Tabernas Desert (Almeria, Spain).</title>
        <authorList>
            <person name="Molina-Menor E."/>
            <person name="Vidal-Verdu A."/>
            <person name="Calonge A."/>
            <person name="Satari L."/>
            <person name="Pereto Magraner J."/>
            <person name="Porcar Miralles M."/>
        </authorList>
    </citation>
    <scope>NUCLEOTIDE SEQUENCE [LARGE SCALE GENOMIC DNA]</scope>
    <source>
        <strain evidence="2 3">T6</strain>
    </source>
</reference>
<dbReference type="GO" id="GO:0032259">
    <property type="term" value="P:methylation"/>
    <property type="evidence" value="ECO:0007669"/>
    <property type="project" value="UniProtKB-KW"/>
</dbReference>
<dbReference type="Gene3D" id="3.40.50.150">
    <property type="entry name" value="Vaccinia Virus protein VP39"/>
    <property type="match status" value="1"/>
</dbReference>
<dbReference type="PANTHER" id="PTHR42912">
    <property type="entry name" value="METHYLTRANSFERASE"/>
    <property type="match status" value="1"/>
</dbReference>
<evidence type="ECO:0000313" key="2">
    <source>
        <dbReference type="EMBL" id="MBL6456239.1"/>
    </source>
</evidence>
<dbReference type="Pfam" id="PF08241">
    <property type="entry name" value="Methyltransf_11"/>
    <property type="match status" value="1"/>
</dbReference>
<dbReference type="GO" id="GO:0008168">
    <property type="term" value="F:methyltransferase activity"/>
    <property type="evidence" value="ECO:0007669"/>
    <property type="project" value="UniProtKB-KW"/>
</dbReference>
<keyword evidence="3" id="KW-1185">Reference proteome</keyword>
<dbReference type="Proteomes" id="UP000606490">
    <property type="component" value="Unassembled WGS sequence"/>
</dbReference>
<sequence>MELAEYDKMDAVEQELWWYRALHTHILDLVRQRPAGTRLLDAGCGTGGLLTRLREDLPDLDAIGLDYAHAAASRAQAKAGLPVVAGTVLDLPFADRSFGMVVSLDVLCHAAVEPEPALREMVRVLQPGGKLVLNLPAYDWLRSAHDIRVRNSRRFTARGIRRLLTEAGLSPIRICYWNALLLPLMVVQRKILARAPDSSSDVTPLHPWLNRGLLAATRMERRLMAAGLPFPAGGSVLAMARKE</sequence>
<keyword evidence="2" id="KW-0808">Transferase</keyword>
<protein>
    <submittedName>
        <fullName evidence="2">Class I SAM-dependent methyltransferase</fullName>
    </submittedName>
</protein>
<gene>
    <name evidence="2" type="ORF">JMJ55_12970</name>
</gene>
<dbReference type="InterPro" id="IPR050508">
    <property type="entry name" value="Methyltransf_Superfamily"/>
</dbReference>
<evidence type="ECO:0000259" key="1">
    <source>
        <dbReference type="Pfam" id="PF08241"/>
    </source>
</evidence>
<dbReference type="InterPro" id="IPR029063">
    <property type="entry name" value="SAM-dependent_MTases_sf"/>
</dbReference>
<accession>A0ABS1V3H3</accession>
<evidence type="ECO:0000313" key="3">
    <source>
        <dbReference type="Proteomes" id="UP000606490"/>
    </source>
</evidence>
<dbReference type="CDD" id="cd02440">
    <property type="entry name" value="AdoMet_MTases"/>
    <property type="match status" value="1"/>
</dbReference>